<feature type="domain" description="RmlD-like substrate binding" evidence="3">
    <location>
        <begin position="1"/>
        <end position="279"/>
    </location>
</feature>
<dbReference type="PANTHER" id="PTHR10491:SF4">
    <property type="entry name" value="METHIONINE ADENOSYLTRANSFERASE 2 SUBUNIT BETA"/>
    <property type="match status" value="1"/>
</dbReference>
<dbReference type="GO" id="GO:0019305">
    <property type="term" value="P:dTDP-rhamnose biosynthetic process"/>
    <property type="evidence" value="ECO:0007669"/>
    <property type="project" value="UniProtKB-UniPathway"/>
</dbReference>
<name>A0A7V3ZTV3_UNCW3</name>
<dbReference type="GO" id="GO:0008831">
    <property type="term" value="F:dTDP-4-dehydrorhamnose reductase activity"/>
    <property type="evidence" value="ECO:0007669"/>
    <property type="project" value="UniProtKB-EC"/>
</dbReference>
<dbReference type="Pfam" id="PF04321">
    <property type="entry name" value="RmlD_sub_bind"/>
    <property type="match status" value="1"/>
</dbReference>
<dbReference type="InterPro" id="IPR036291">
    <property type="entry name" value="NAD(P)-bd_dom_sf"/>
</dbReference>
<dbReference type="AlphaFoldDB" id="A0A7V3ZTV3"/>
<evidence type="ECO:0000256" key="2">
    <source>
        <dbReference type="RuleBase" id="RU364082"/>
    </source>
</evidence>
<dbReference type="NCBIfam" id="TIGR01214">
    <property type="entry name" value="rmlD"/>
    <property type="match status" value="1"/>
</dbReference>
<keyword evidence="2" id="KW-0521">NADP</keyword>
<dbReference type="InterPro" id="IPR005913">
    <property type="entry name" value="dTDP_dehydrorham_reduct"/>
</dbReference>
<evidence type="ECO:0000259" key="3">
    <source>
        <dbReference type="Pfam" id="PF04321"/>
    </source>
</evidence>
<comment type="similarity">
    <text evidence="1 2">Belongs to the dTDP-4-dehydrorhamnose reductase family.</text>
</comment>
<dbReference type="EMBL" id="DTDR01000024">
    <property type="protein sequence ID" value="HGK63109.1"/>
    <property type="molecule type" value="Genomic_DNA"/>
</dbReference>
<keyword evidence="2 4" id="KW-0560">Oxidoreductase</keyword>
<dbReference type="GO" id="GO:0005829">
    <property type="term" value="C:cytosol"/>
    <property type="evidence" value="ECO:0007669"/>
    <property type="project" value="TreeGrafter"/>
</dbReference>
<comment type="caution">
    <text evidence="4">The sequence shown here is derived from an EMBL/GenBank/DDBJ whole genome shotgun (WGS) entry which is preliminary data.</text>
</comment>
<dbReference type="CDD" id="cd05254">
    <property type="entry name" value="dTDP_HR_like_SDR_e"/>
    <property type="match status" value="1"/>
</dbReference>
<organism evidence="4">
    <name type="scientific">candidate division WOR-3 bacterium</name>
    <dbReference type="NCBI Taxonomy" id="2052148"/>
    <lineage>
        <taxon>Bacteria</taxon>
        <taxon>Bacteria division WOR-3</taxon>
    </lineage>
</organism>
<evidence type="ECO:0000256" key="1">
    <source>
        <dbReference type="ARBA" id="ARBA00010944"/>
    </source>
</evidence>
<comment type="function">
    <text evidence="2">Catalyzes the reduction of dTDP-6-deoxy-L-lyxo-4-hexulose to yield dTDP-L-rhamnose.</text>
</comment>
<dbReference type="InterPro" id="IPR029903">
    <property type="entry name" value="RmlD-like-bd"/>
</dbReference>
<protein>
    <recommendedName>
        <fullName evidence="2">dTDP-4-dehydrorhamnose reductase</fullName>
        <ecNumber evidence="2">1.1.1.133</ecNumber>
    </recommendedName>
</protein>
<dbReference type="SUPFAM" id="SSF51735">
    <property type="entry name" value="NAD(P)-binding Rossmann-fold domains"/>
    <property type="match status" value="1"/>
</dbReference>
<dbReference type="PANTHER" id="PTHR10491">
    <property type="entry name" value="DTDP-4-DEHYDRORHAMNOSE REDUCTASE"/>
    <property type="match status" value="1"/>
</dbReference>
<dbReference type="EC" id="1.1.1.133" evidence="2"/>
<gene>
    <name evidence="4" type="primary">rfbD</name>
    <name evidence="4" type="ORF">ENU74_00690</name>
</gene>
<reference evidence="4" key="1">
    <citation type="journal article" date="2020" name="mSystems">
        <title>Genome- and Community-Level Interaction Insights into Carbon Utilization and Element Cycling Functions of Hydrothermarchaeota in Hydrothermal Sediment.</title>
        <authorList>
            <person name="Zhou Z."/>
            <person name="Liu Y."/>
            <person name="Xu W."/>
            <person name="Pan J."/>
            <person name="Luo Z.H."/>
            <person name="Li M."/>
        </authorList>
    </citation>
    <scope>NUCLEOTIDE SEQUENCE [LARGE SCALE GENOMIC DNA]</scope>
    <source>
        <strain evidence="4">SpSt-697</strain>
    </source>
</reference>
<dbReference type="UniPathway" id="UPA00124"/>
<comment type="pathway">
    <text evidence="2">Carbohydrate biosynthesis; dTDP-L-rhamnose biosynthesis.</text>
</comment>
<dbReference type="Gene3D" id="3.90.25.10">
    <property type="entry name" value="UDP-galactose 4-epimerase, domain 1"/>
    <property type="match status" value="1"/>
</dbReference>
<accession>A0A7V3ZTV3</accession>
<proteinExistence type="inferred from homology"/>
<dbReference type="Gene3D" id="3.40.50.720">
    <property type="entry name" value="NAD(P)-binding Rossmann-like Domain"/>
    <property type="match status" value="1"/>
</dbReference>
<evidence type="ECO:0000313" key="4">
    <source>
        <dbReference type="EMBL" id="HGK63109.1"/>
    </source>
</evidence>
<sequence>MRIIVTGATGLLGSEVVKFLKNKNYEVICWHSKNQDITNINETIDNIKKIKPHAIIHLAAFTNVDKCEEEKGKAFLINTQGSWAVALGAKEVKATLIHFSTDYVFDGTKETPYYEIDKPNPINYYGMTKFLAEKKIMETLKKYFIVRTSLLFGRKRENFVLKVYEKGKEKEKIFAPTDLTTSPTYVKDLLIPIEKLLKSEEYGIYHIVNTGYFSRYELAKKIVELANFDCEVIPISQKDSGFKAIRPKFSALANTKYELNFNHRLRSCEEALREFINELLNEEKI</sequence>